<accession>A0A139X2N6</accession>
<sequence length="93" mass="10646">MEHSDCKDKNSFLYPRVRYYGPIKPENLIFNANLQEFAQKVSIITSLETSGKLSNVEAYHQIEALWKQLKHSKKELGIGNETPSLKELPPDVT</sequence>
<evidence type="ECO:0000313" key="2">
    <source>
        <dbReference type="Proteomes" id="UP000076925"/>
    </source>
</evidence>
<dbReference type="OrthoDB" id="426986at2"/>
<dbReference type="InterPro" id="IPR055643">
    <property type="entry name" value="DUF7219"/>
</dbReference>
<reference evidence="1 2" key="1">
    <citation type="journal article" date="2013" name="Genome Biol. Evol.">
        <title>Genomes of Stigonematalean cyanobacteria (subsection V) and the evolution of oxygenic photosynthesis from prokaryotes to plastids.</title>
        <authorList>
            <person name="Dagan T."/>
            <person name="Roettger M."/>
            <person name="Stucken K."/>
            <person name="Landan G."/>
            <person name="Koch R."/>
            <person name="Major P."/>
            <person name="Gould S.B."/>
            <person name="Goremykin V.V."/>
            <person name="Rippka R."/>
            <person name="Tandeau de Marsac N."/>
            <person name="Gugger M."/>
            <person name="Lockhart P.J."/>
            <person name="Allen J.F."/>
            <person name="Brune I."/>
            <person name="Maus I."/>
            <person name="Puhler A."/>
            <person name="Martin W.F."/>
        </authorList>
    </citation>
    <scope>NUCLEOTIDE SEQUENCE [LARGE SCALE GENOMIC DNA]</scope>
    <source>
        <strain evidence="1 2">PCC 7110</strain>
    </source>
</reference>
<dbReference type="AlphaFoldDB" id="A0A139X2N6"/>
<protein>
    <recommendedName>
        <fullName evidence="3">Isopropylmalate/homocitrate/citramalate synthase</fullName>
    </recommendedName>
</protein>
<name>A0A139X2N6_9CYAN</name>
<comment type="caution">
    <text evidence="1">The sequence shown here is derived from an EMBL/GenBank/DDBJ whole genome shotgun (WGS) entry which is preliminary data.</text>
</comment>
<dbReference type="Proteomes" id="UP000076925">
    <property type="component" value="Unassembled WGS sequence"/>
</dbReference>
<keyword evidence="2" id="KW-1185">Reference proteome</keyword>
<dbReference type="STRING" id="128403.WA1_33765"/>
<dbReference type="RefSeq" id="WP_017743648.1">
    <property type="nucleotide sequence ID" value="NZ_KQ976354.1"/>
</dbReference>
<organism evidence="1 2">
    <name type="scientific">Scytonema hofmannii PCC 7110</name>
    <dbReference type="NCBI Taxonomy" id="128403"/>
    <lineage>
        <taxon>Bacteria</taxon>
        <taxon>Bacillati</taxon>
        <taxon>Cyanobacteriota</taxon>
        <taxon>Cyanophyceae</taxon>
        <taxon>Nostocales</taxon>
        <taxon>Scytonemataceae</taxon>
        <taxon>Scytonema</taxon>
    </lineage>
</organism>
<evidence type="ECO:0000313" key="1">
    <source>
        <dbReference type="EMBL" id="KYC38967.1"/>
    </source>
</evidence>
<proteinExistence type="predicted"/>
<evidence type="ECO:0008006" key="3">
    <source>
        <dbReference type="Google" id="ProtNLM"/>
    </source>
</evidence>
<dbReference type="Pfam" id="PF23856">
    <property type="entry name" value="DUF7219"/>
    <property type="match status" value="1"/>
</dbReference>
<dbReference type="EMBL" id="ANNX02000036">
    <property type="protein sequence ID" value="KYC38967.1"/>
    <property type="molecule type" value="Genomic_DNA"/>
</dbReference>
<gene>
    <name evidence="1" type="ORF">WA1_33765</name>
</gene>